<protein>
    <recommendedName>
        <fullName evidence="4">Flagellin</fullName>
    </recommendedName>
</protein>
<dbReference type="KEGG" id="tsv:DSM104635_02680"/>
<evidence type="ECO:0000313" key="3">
    <source>
        <dbReference type="Proteomes" id="UP000431269"/>
    </source>
</evidence>
<keyword evidence="3" id="KW-1185">Reference proteome</keyword>
<feature type="region of interest" description="Disordered" evidence="1">
    <location>
        <begin position="1"/>
        <end position="36"/>
    </location>
</feature>
<evidence type="ECO:0000313" key="2">
    <source>
        <dbReference type="EMBL" id="QGZ95828.1"/>
    </source>
</evidence>
<reference evidence="3" key="1">
    <citation type="submission" date="2019-12" db="EMBL/GenBank/DDBJ databases">
        <title>Complete genome of Terracaulis silvestris 0127_4.</title>
        <authorList>
            <person name="Vieira S."/>
            <person name="Riedel T."/>
            <person name="Sproer C."/>
            <person name="Pascual J."/>
            <person name="Boedeker C."/>
            <person name="Overmann J."/>
        </authorList>
    </citation>
    <scope>NUCLEOTIDE SEQUENCE [LARGE SCALE GENOMIC DNA]</scope>
    <source>
        <strain evidence="3">0127_4</strain>
    </source>
</reference>
<proteinExistence type="predicted"/>
<name>A0A6I6MQX3_9CAUL</name>
<dbReference type="AlphaFoldDB" id="A0A6I6MQX3"/>
<accession>A0A6I6MQX3</accession>
<organism evidence="2 3">
    <name type="scientific">Terricaulis silvestris</name>
    <dbReference type="NCBI Taxonomy" id="2686094"/>
    <lineage>
        <taxon>Bacteria</taxon>
        <taxon>Pseudomonadati</taxon>
        <taxon>Pseudomonadota</taxon>
        <taxon>Alphaproteobacteria</taxon>
        <taxon>Caulobacterales</taxon>
        <taxon>Caulobacteraceae</taxon>
        <taxon>Terricaulis</taxon>
    </lineage>
</organism>
<evidence type="ECO:0008006" key="4">
    <source>
        <dbReference type="Google" id="ProtNLM"/>
    </source>
</evidence>
<dbReference type="Proteomes" id="UP000431269">
    <property type="component" value="Chromosome"/>
</dbReference>
<gene>
    <name evidence="2" type="ORF">DSM104635_02680</name>
</gene>
<evidence type="ECO:0000256" key="1">
    <source>
        <dbReference type="SAM" id="MobiDB-lite"/>
    </source>
</evidence>
<dbReference type="EMBL" id="CP047045">
    <property type="protein sequence ID" value="QGZ95828.1"/>
    <property type="molecule type" value="Genomic_DNA"/>
</dbReference>
<dbReference type="RefSeq" id="WP_158766657.1">
    <property type="nucleotide sequence ID" value="NZ_CP047045.1"/>
</dbReference>
<sequence length="243" mass="25016">MVSSILPGTTGAGALGVDQRYTRPTPLAPRRDEAVQGDRVELSGAAVAGSRESVRNGIAQVQEALALGHEAQAMLVQAQAAAKSGSQADLDTALSAFAERLEAAMARGAKLVSGEQVQVQAEPGGAPVVIDGVDLTLKADPAEEDVIGVSTNAQADDPALPQTVQRSMEKLQEAMTRLLESVRALEAHQGFLGAVEGAANVRGDLDADSARLLALQVRQGLEAVGSPAIANVEPQAVLSLFRA</sequence>